<proteinExistence type="predicted"/>
<feature type="region of interest" description="Disordered" evidence="1">
    <location>
        <begin position="1"/>
        <end position="28"/>
    </location>
</feature>
<keyword evidence="2" id="KW-0472">Membrane</keyword>
<evidence type="ECO:0000256" key="1">
    <source>
        <dbReference type="SAM" id="MobiDB-lite"/>
    </source>
</evidence>
<evidence type="ECO:0000313" key="3">
    <source>
        <dbReference type="EMBL" id="JAC66754.1"/>
    </source>
</evidence>
<feature type="transmembrane region" description="Helical" evidence="2">
    <location>
        <begin position="59"/>
        <end position="78"/>
    </location>
</feature>
<keyword evidence="2" id="KW-1133">Transmembrane helix</keyword>
<dbReference type="EMBL" id="GBEZ01019858">
    <property type="protein sequence ID" value="JAC66754.1"/>
    <property type="molecule type" value="Transcribed_RNA"/>
</dbReference>
<organism evidence="3">
    <name type="scientific">Tetraselmis sp. GSL018</name>
    <dbReference type="NCBI Taxonomy" id="582737"/>
    <lineage>
        <taxon>Eukaryota</taxon>
        <taxon>Viridiplantae</taxon>
        <taxon>Chlorophyta</taxon>
        <taxon>core chlorophytes</taxon>
        <taxon>Chlorodendrophyceae</taxon>
        <taxon>Chlorodendrales</taxon>
        <taxon>Chlorodendraceae</taxon>
        <taxon>Tetraselmis</taxon>
    </lineage>
</organism>
<sequence length="104" mass="11669">SARHSIKPVEIQGPVKPQRKKRNVQPKRKCLRISVSPEDKRNLNSDMIWEYGRKGLLKHYYALTSVSLCIAGVTVYIVGSQVKCLMLKPEDKNTTEGGSSAVTR</sequence>
<gene>
    <name evidence="3" type="ORF">TSPGSL018_12886</name>
</gene>
<dbReference type="AlphaFoldDB" id="A0A061R7L7"/>
<protein>
    <submittedName>
        <fullName evidence="3">Uncharacterized protein</fullName>
    </submittedName>
</protein>
<feature type="non-terminal residue" evidence="3">
    <location>
        <position position="1"/>
    </location>
</feature>
<keyword evidence="2" id="KW-0812">Transmembrane</keyword>
<evidence type="ECO:0000256" key="2">
    <source>
        <dbReference type="SAM" id="Phobius"/>
    </source>
</evidence>
<reference evidence="3" key="1">
    <citation type="submission" date="2014-05" db="EMBL/GenBank/DDBJ databases">
        <title>The transcriptome of the halophilic microalga Tetraselmis sp. GSL018 isolated from the Great Salt Lake, Utah.</title>
        <authorList>
            <person name="Jinkerson R.E."/>
            <person name="D'Adamo S."/>
            <person name="Posewitz M.C."/>
        </authorList>
    </citation>
    <scope>NUCLEOTIDE SEQUENCE</scope>
    <source>
        <strain evidence="3">GSL018</strain>
    </source>
</reference>
<feature type="compositionally biased region" description="Basic residues" evidence="1">
    <location>
        <begin position="17"/>
        <end position="28"/>
    </location>
</feature>
<accession>A0A061R7L7</accession>
<name>A0A061R7L7_9CHLO</name>